<feature type="transmembrane region" description="Helical" evidence="1">
    <location>
        <begin position="930"/>
        <end position="950"/>
    </location>
</feature>
<evidence type="ECO:0000256" key="1">
    <source>
        <dbReference type="SAM" id="Phobius"/>
    </source>
</evidence>
<dbReference type="Gene3D" id="3.30.70.1430">
    <property type="entry name" value="Multidrug efflux transporter AcrB pore domain"/>
    <property type="match status" value="2"/>
</dbReference>
<dbReference type="EMBL" id="UOGF01000100">
    <property type="protein sequence ID" value="VAX32988.1"/>
    <property type="molecule type" value="Genomic_DNA"/>
</dbReference>
<dbReference type="PANTHER" id="PTHR32063">
    <property type="match status" value="1"/>
</dbReference>
<protein>
    <submittedName>
        <fullName evidence="2">RND multidrug efflux transporter Acriflavin resistance protein</fullName>
    </submittedName>
</protein>
<accession>A0A3B1DAK5</accession>
<dbReference type="Gene3D" id="3.30.70.1320">
    <property type="entry name" value="Multidrug efflux transporter AcrB pore domain like"/>
    <property type="match status" value="1"/>
</dbReference>
<dbReference type="PANTHER" id="PTHR32063:SF0">
    <property type="entry name" value="SWARMING MOTILITY PROTEIN SWRC"/>
    <property type="match status" value="1"/>
</dbReference>
<keyword evidence="1" id="KW-0472">Membrane</keyword>
<dbReference type="GO" id="GO:0005886">
    <property type="term" value="C:plasma membrane"/>
    <property type="evidence" value="ECO:0007669"/>
    <property type="project" value="TreeGrafter"/>
</dbReference>
<feature type="transmembrane region" description="Helical" evidence="1">
    <location>
        <begin position="978"/>
        <end position="998"/>
    </location>
</feature>
<feature type="transmembrane region" description="Helical" evidence="1">
    <location>
        <begin position="389"/>
        <end position="413"/>
    </location>
</feature>
<keyword evidence="1" id="KW-1133">Transmembrane helix</keyword>
<feature type="transmembrane region" description="Helical" evidence="1">
    <location>
        <begin position="434"/>
        <end position="454"/>
    </location>
</feature>
<gene>
    <name evidence="2" type="ORF">MNBD_NITROSPIRAE01-1347</name>
</gene>
<feature type="transmembrane region" description="Helical" evidence="1">
    <location>
        <begin position="531"/>
        <end position="552"/>
    </location>
</feature>
<reference evidence="2" key="1">
    <citation type="submission" date="2018-06" db="EMBL/GenBank/DDBJ databases">
        <authorList>
            <person name="Zhirakovskaya E."/>
        </authorList>
    </citation>
    <scope>NUCLEOTIDE SEQUENCE</scope>
</reference>
<feature type="transmembrane region" description="Helical" evidence="1">
    <location>
        <begin position="466"/>
        <end position="493"/>
    </location>
</feature>
<feature type="transmembrane region" description="Helical" evidence="1">
    <location>
        <begin position="363"/>
        <end position="383"/>
    </location>
</feature>
<feature type="transmembrane region" description="Helical" evidence="1">
    <location>
        <begin position="1010"/>
        <end position="1033"/>
    </location>
</feature>
<dbReference type="GO" id="GO:0042910">
    <property type="term" value="F:xenobiotic transmembrane transporter activity"/>
    <property type="evidence" value="ECO:0007669"/>
    <property type="project" value="TreeGrafter"/>
</dbReference>
<dbReference type="SUPFAM" id="SSF82866">
    <property type="entry name" value="Multidrug efflux transporter AcrB transmembrane domain"/>
    <property type="match status" value="2"/>
</dbReference>
<dbReference type="SUPFAM" id="SSF82714">
    <property type="entry name" value="Multidrug efflux transporter AcrB TolC docking domain, DN and DC subdomains"/>
    <property type="match status" value="2"/>
</dbReference>
<dbReference type="InterPro" id="IPR001036">
    <property type="entry name" value="Acrflvin-R"/>
</dbReference>
<keyword evidence="1" id="KW-0812">Transmembrane</keyword>
<proteinExistence type="predicted"/>
<dbReference type="Gene3D" id="3.30.70.1440">
    <property type="entry name" value="Multidrug efflux transporter AcrB pore domain"/>
    <property type="match status" value="1"/>
</dbReference>
<dbReference type="AlphaFoldDB" id="A0A3B1DAK5"/>
<feature type="transmembrane region" description="Helical" evidence="1">
    <location>
        <begin position="872"/>
        <end position="891"/>
    </location>
</feature>
<sequence>MTFIETMIKRPVSVVVGVILLLLFGFISLFKIPIQLTPEVIKPEITVETFWRGASAREIEREVTERQEEQLKSIPGLVEMTSESRESRSEIVLTFQTETNLDTALLNVSNRLNQVTDFPLDAERPVLRTVNVASSAIAWFILKPLADNKNDINTYHDFAEDFIKTRFERVLGVAISNVFGGREREMQVVIDPNVIAARNVTILDVTRALARENANVSAGDFEEGKRRYLVRTLGEYRSTADIENIVIKRVGGKHVFLKDVAQVGLGYKKPLRSVRQNGDPAIAVNALQESGANTLDIMDGLRTAVEELNAGILKDNGLHLNQVYDETDYINSSLDLVQQNLIVGGLLAVFVLILFLRSASSTLIVATAIPISVVGTFIVLHMLGRNLNVVSLAGMAFAVGMVVDVAIVVLENIYRHRQMGKIRSKAVIDGMNEVWGAVFASTLTTIAVFLPIFFIEEQIGQLFRDIAIAISASVGLSLIVAMTVIPTFSAMILGKTKAPGKENQLLGLVPLAGRFADGIANLVFYICKRPFISFCVVVGMTALSVSLAWFLMPKAEYLPEGNRNLVLGILLPPPGYNLDEIQKIGKLIERDIRPYWEKDPDNPKEGDPEGPAAMNFFYVASGRQVFMGVRVHEAERIREMIPIMQGALRKIPGMIAIVLQSGLFSRGVGEGRSIDVAFSGPDLERLVGMGGRAFGQLMGLMPGAQIRPIPSLDLGTPEIQILPDRVRMADMNLDAQDLGKMVDALLDGTKASEYFDEGERLDLVVTGDKNFQWQSHDLERIPIRTPSGQIVTLGAVADVVITNGPQQVNHLERERTVSVRVVPPIEIPLQEAMEMIEEKVLAPMKADGTISLPYRVRLSGTADDLVVTRKAVQWNLIIAGLITYLLIAALFESFFYAFVIMISVPLAAGGGFLGLWLVSTFVTYQTLDVLTMLGFIILIGTVVNNAILIVHQALHYIREDGIEAIEAMKRSVRVRVRPIFMSTLTSVSGMLPLVLFTGPGSEIYRGIGSVVVGGLILSTLFTLFLVPALFTLMNRIKKVPSGKRQTEALPH</sequence>
<dbReference type="Gene3D" id="1.20.1640.10">
    <property type="entry name" value="Multidrug efflux transporter AcrB transmembrane domain"/>
    <property type="match status" value="2"/>
</dbReference>
<dbReference type="InterPro" id="IPR027463">
    <property type="entry name" value="AcrB_DN_DC_subdom"/>
</dbReference>
<dbReference type="PRINTS" id="PR00702">
    <property type="entry name" value="ACRIFLAVINRP"/>
</dbReference>
<dbReference type="Pfam" id="PF00873">
    <property type="entry name" value="ACR_tran"/>
    <property type="match status" value="1"/>
</dbReference>
<dbReference type="SUPFAM" id="SSF82693">
    <property type="entry name" value="Multidrug efflux transporter AcrB pore domain, PN1, PN2, PC1 and PC2 subdomains"/>
    <property type="match status" value="2"/>
</dbReference>
<feature type="transmembrane region" description="Helical" evidence="1">
    <location>
        <begin position="12"/>
        <end position="30"/>
    </location>
</feature>
<name>A0A3B1DAK5_9ZZZZ</name>
<dbReference type="Gene3D" id="3.30.2090.10">
    <property type="entry name" value="Multidrug efflux transporter AcrB TolC docking domain, DN and DC subdomains"/>
    <property type="match status" value="2"/>
</dbReference>
<organism evidence="2">
    <name type="scientific">hydrothermal vent metagenome</name>
    <dbReference type="NCBI Taxonomy" id="652676"/>
    <lineage>
        <taxon>unclassified sequences</taxon>
        <taxon>metagenomes</taxon>
        <taxon>ecological metagenomes</taxon>
    </lineage>
</organism>
<evidence type="ECO:0000313" key="2">
    <source>
        <dbReference type="EMBL" id="VAX32988.1"/>
    </source>
</evidence>
<feature type="transmembrane region" description="Helical" evidence="1">
    <location>
        <begin position="336"/>
        <end position="356"/>
    </location>
</feature>
<feature type="transmembrane region" description="Helical" evidence="1">
    <location>
        <begin position="898"/>
        <end position="918"/>
    </location>
</feature>